<dbReference type="InterPro" id="IPR004823">
    <property type="entry name" value="TAF_TATA-bd_Histone-like_dom"/>
</dbReference>
<dbReference type="SUPFAM" id="SSF47113">
    <property type="entry name" value="Histone-fold"/>
    <property type="match status" value="1"/>
</dbReference>
<dbReference type="InterPro" id="IPR037796">
    <property type="entry name" value="TAF6"/>
</dbReference>
<dbReference type="EMBL" id="JABWUV010000027">
    <property type="protein sequence ID" value="KAF6275625.1"/>
    <property type="molecule type" value="Genomic_DNA"/>
</dbReference>
<evidence type="ECO:0000256" key="3">
    <source>
        <dbReference type="ARBA" id="ARBA00023015"/>
    </source>
</evidence>
<dbReference type="AlphaFoldDB" id="A0A7J7RI30"/>
<gene>
    <name evidence="7" type="ORF">mMyoMyo1_018732</name>
</gene>
<dbReference type="PANTHER" id="PTHR10221">
    <property type="entry name" value="TRANSCRIPTION INITIATION FACTOR TFIID SUBUNIT 6"/>
    <property type="match status" value="1"/>
</dbReference>
<evidence type="ECO:0000256" key="4">
    <source>
        <dbReference type="ARBA" id="ARBA00023163"/>
    </source>
</evidence>
<keyword evidence="4" id="KW-0804">Transcription</keyword>
<dbReference type="Pfam" id="PF02969">
    <property type="entry name" value="TAF"/>
    <property type="match status" value="1"/>
</dbReference>
<dbReference type="Gene3D" id="1.10.20.10">
    <property type="entry name" value="Histone, subunit A"/>
    <property type="match status" value="1"/>
</dbReference>
<dbReference type="InterPro" id="IPR009072">
    <property type="entry name" value="Histone-fold"/>
</dbReference>
<reference evidence="7 8" key="1">
    <citation type="journal article" date="2020" name="Nature">
        <title>Six reference-quality genomes reveal evolution of bat adaptations.</title>
        <authorList>
            <person name="Jebb D."/>
            <person name="Huang Z."/>
            <person name="Pippel M."/>
            <person name="Hughes G.M."/>
            <person name="Lavrichenko K."/>
            <person name="Devanna P."/>
            <person name="Winkler S."/>
            <person name="Jermiin L.S."/>
            <person name="Skirmuntt E.C."/>
            <person name="Katzourakis A."/>
            <person name="Burkitt-Gray L."/>
            <person name="Ray D.A."/>
            <person name="Sullivan K.A.M."/>
            <person name="Roscito J.G."/>
            <person name="Kirilenko B.M."/>
            <person name="Davalos L.M."/>
            <person name="Corthals A.P."/>
            <person name="Power M.L."/>
            <person name="Jones G."/>
            <person name="Ransome R.D."/>
            <person name="Dechmann D.K.N."/>
            <person name="Locatelli A.G."/>
            <person name="Puechmaille S.J."/>
            <person name="Fedrigo O."/>
            <person name="Jarvis E.D."/>
            <person name="Hiller M."/>
            <person name="Vernes S.C."/>
            <person name="Myers E.W."/>
            <person name="Teeling E.C."/>
        </authorList>
    </citation>
    <scope>NUCLEOTIDE SEQUENCE [LARGE SCALE GENOMIC DNA]</scope>
    <source>
        <strain evidence="7">MMyoMyo1</strain>
        <tissue evidence="7">Flight muscle</tissue>
    </source>
</reference>
<evidence type="ECO:0000256" key="2">
    <source>
        <dbReference type="ARBA" id="ARBA00007688"/>
    </source>
</evidence>
<keyword evidence="8" id="KW-1185">Reference proteome</keyword>
<dbReference type="GO" id="GO:0005669">
    <property type="term" value="C:transcription factor TFIID complex"/>
    <property type="evidence" value="ECO:0007669"/>
    <property type="project" value="InterPro"/>
</dbReference>
<evidence type="ECO:0000313" key="7">
    <source>
        <dbReference type="EMBL" id="KAF6275625.1"/>
    </source>
</evidence>
<proteinExistence type="inferred from homology"/>
<dbReference type="VEuPathDB" id="HostDB:GeneID_118649028"/>
<dbReference type="CDD" id="cd22932">
    <property type="entry name" value="HFD_TAF6L"/>
    <property type="match status" value="1"/>
</dbReference>
<keyword evidence="5" id="KW-0539">Nucleus</keyword>
<comment type="caution">
    <text evidence="7">The sequence shown here is derived from an EMBL/GenBank/DDBJ whole genome shotgun (WGS) entry which is preliminary data.</text>
</comment>
<dbReference type="PANTHER" id="PTHR10221:SF22">
    <property type="entry name" value="TAF6-LIKE RNA POLYMERASE II P300_CBP-ASSOCIATED FACTOR-ASSOCIATED FACTOR 65 KDA SUBUNIT 6L"/>
    <property type="match status" value="1"/>
</dbReference>
<dbReference type="Proteomes" id="UP000527355">
    <property type="component" value="Unassembled WGS sequence"/>
</dbReference>
<protein>
    <submittedName>
        <fullName evidence="7">TATA-box binding protein associated factor 6 like</fullName>
    </submittedName>
</protein>
<dbReference type="GO" id="GO:0046695">
    <property type="term" value="C:SLIK (SAGA-like) complex"/>
    <property type="evidence" value="ECO:0007669"/>
    <property type="project" value="InterPro"/>
</dbReference>
<comment type="similarity">
    <text evidence="2">Belongs to the TAF6 family.</text>
</comment>
<accession>A0A7J7RI30</accession>
<organism evidence="7 8">
    <name type="scientific">Myotis myotis</name>
    <name type="common">Greater mouse-eared bat</name>
    <name type="synonym">Vespertilio myotis</name>
    <dbReference type="NCBI Taxonomy" id="51298"/>
    <lineage>
        <taxon>Eukaryota</taxon>
        <taxon>Metazoa</taxon>
        <taxon>Chordata</taxon>
        <taxon>Craniata</taxon>
        <taxon>Vertebrata</taxon>
        <taxon>Euteleostomi</taxon>
        <taxon>Mammalia</taxon>
        <taxon>Eutheria</taxon>
        <taxon>Laurasiatheria</taxon>
        <taxon>Chiroptera</taxon>
        <taxon>Yangochiroptera</taxon>
        <taxon>Vespertilionidae</taxon>
        <taxon>Myotis</taxon>
    </lineage>
</organism>
<dbReference type="FunFam" id="1.10.20.10:FF:000040">
    <property type="entry name" value="TAF6-like RNA polymerase II p300/CBP-associated factor-associated factor 65 kDa subunit 6L"/>
    <property type="match status" value="1"/>
</dbReference>
<evidence type="ECO:0000313" key="8">
    <source>
        <dbReference type="Proteomes" id="UP000527355"/>
    </source>
</evidence>
<evidence type="ECO:0000256" key="1">
    <source>
        <dbReference type="ARBA" id="ARBA00004123"/>
    </source>
</evidence>
<comment type="subcellular location">
    <subcellularLocation>
        <location evidence="1">Nucleus</location>
    </subcellularLocation>
</comment>
<dbReference type="SMART" id="SM00803">
    <property type="entry name" value="TAF"/>
    <property type="match status" value="1"/>
</dbReference>
<dbReference type="GO" id="GO:0000124">
    <property type="term" value="C:SAGA complex"/>
    <property type="evidence" value="ECO:0007669"/>
    <property type="project" value="InterPro"/>
</dbReference>
<dbReference type="GO" id="GO:0016251">
    <property type="term" value="F:RNA polymerase II general transcription initiation factor activity"/>
    <property type="evidence" value="ECO:0007669"/>
    <property type="project" value="InterPro"/>
</dbReference>
<dbReference type="GO" id="GO:0046982">
    <property type="term" value="F:protein heterodimerization activity"/>
    <property type="evidence" value="ECO:0007669"/>
    <property type="project" value="InterPro"/>
</dbReference>
<dbReference type="GO" id="GO:0051123">
    <property type="term" value="P:RNA polymerase II preinitiation complex assembly"/>
    <property type="evidence" value="ECO:0007669"/>
    <property type="project" value="TreeGrafter"/>
</dbReference>
<dbReference type="GO" id="GO:0003713">
    <property type="term" value="F:transcription coactivator activity"/>
    <property type="evidence" value="ECO:0007669"/>
    <property type="project" value="TreeGrafter"/>
</dbReference>
<sequence length="178" mass="19619">MQSSTGAMSEREERRFVEIPRESVRLMAESTGLELSDEVAALLAEDVCYRLREATQNSSQFMKHTKRRKLTVEDFNRALRWSSVEAVCGYGAQEALPLRPVREGELYFPEDREVNLVELALATNIPKGCAETAVRVHVSYLDGKGNLAPQGSGKAAVGSGPPGQTLLPQELRVVPLHP</sequence>
<name>A0A7J7RI30_MYOMY</name>
<keyword evidence="3" id="KW-0805">Transcription regulation</keyword>
<evidence type="ECO:0000256" key="5">
    <source>
        <dbReference type="ARBA" id="ARBA00023242"/>
    </source>
</evidence>
<feature type="domain" description="TATA box binding protein associated factor (TAF) histone-like fold" evidence="6">
    <location>
        <begin position="17"/>
        <end position="80"/>
    </location>
</feature>
<evidence type="ECO:0000259" key="6">
    <source>
        <dbReference type="SMART" id="SM00803"/>
    </source>
</evidence>